<dbReference type="Gramene" id="EME26865">
    <property type="protein sequence ID" value="EME26865"/>
    <property type="gene ID" value="Gasu_55500"/>
</dbReference>
<dbReference type="Proteomes" id="UP000030680">
    <property type="component" value="Unassembled WGS sequence"/>
</dbReference>
<sequence length="371" mass="43437">MCLPLLRQILDSNLFQKMIGAAEERITSEDEWSLSISQRLLSTGFFPANCNVSDNDTNCKTLRDWLETNDSKVVLKELANWIASEWNLEKEIFKGGKKENTVEGLLMFYRYLNIRIPVSILTGKSFQWTLYKPILEEVVGIMLTIRQLREEPWLTENEEVLFSNVLEDGNIPLNTKKVSDDVESDSVELTSFQVQNEMRKVIGILEKYSNSSRGNWMNFEQVKCNLNEQVERGQREHELLDADVLNQFQLDDTAVWDLFSRLEQIMEDFQENQRQLELLDEWKQSIPRLDPDFGKKIQRMVALLKPAFDILQENQKWNVVCSELSRDGRKLEKMESQLKLCESLLVRLENFNKNAEYAFKGENKENIVEME</sequence>
<evidence type="ECO:0000313" key="1">
    <source>
        <dbReference type="EMBL" id="EME26865.1"/>
    </source>
</evidence>
<dbReference type="AlphaFoldDB" id="M2WSN7"/>
<evidence type="ECO:0000313" key="2">
    <source>
        <dbReference type="Proteomes" id="UP000030680"/>
    </source>
</evidence>
<accession>M2WSN7</accession>
<dbReference type="OrthoDB" id="10380021at2759"/>
<dbReference type="RefSeq" id="XP_005703385.1">
    <property type="nucleotide sequence ID" value="XM_005703328.1"/>
</dbReference>
<proteinExistence type="predicted"/>
<reference evidence="2" key="1">
    <citation type="journal article" date="2013" name="Science">
        <title>Gene transfer from bacteria and archaea facilitated evolution of an extremophilic eukaryote.</title>
        <authorList>
            <person name="Schonknecht G."/>
            <person name="Chen W.H."/>
            <person name="Ternes C.M."/>
            <person name="Barbier G.G."/>
            <person name="Shrestha R.P."/>
            <person name="Stanke M."/>
            <person name="Brautigam A."/>
            <person name="Baker B.J."/>
            <person name="Banfield J.F."/>
            <person name="Garavito R.M."/>
            <person name="Carr K."/>
            <person name="Wilkerson C."/>
            <person name="Rensing S.A."/>
            <person name="Gagneul D."/>
            <person name="Dickenson N.E."/>
            <person name="Oesterhelt C."/>
            <person name="Lercher M.J."/>
            <person name="Weber A.P."/>
        </authorList>
    </citation>
    <scope>NUCLEOTIDE SEQUENCE [LARGE SCALE GENOMIC DNA]</scope>
    <source>
        <strain evidence="2">074W</strain>
    </source>
</reference>
<gene>
    <name evidence="1" type="ORF">Gasu_55500</name>
</gene>
<name>M2WSN7_GALSU</name>
<protein>
    <submittedName>
        <fullName evidence="1">Uncharacterized protein</fullName>
    </submittedName>
</protein>
<organism evidence="1 2">
    <name type="scientific">Galdieria sulphuraria</name>
    <name type="common">Red alga</name>
    <dbReference type="NCBI Taxonomy" id="130081"/>
    <lineage>
        <taxon>Eukaryota</taxon>
        <taxon>Rhodophyta</taxon>
        <taxon>Bangiophyceae</taxon>
        <taxon>Galdieriales</taxon>
        <taxon>Galdieriaceae</taxon>
        <taxon>Galdieria</taxon>
    </lineage>
</organism>
<dbReference type="KEGG" id="gsl:Gasu_55500"/>
<dbReference type="EMBL" id="KB454541">
    <property type="protein sequence ID" value="EME26865.1"/>
    <property type="molecule type" value="Genomic_DNA"/>
</dbReference>
<dbReference type="GeneID" id="17085814"/>
<keyword evidence="2" id="KW-1185">Reference proteome</keyword>